<comment type="caution">
    <text evidence="4">The sequence shown here is derived from an EMBL/GenBank/DDBJ whole genome shotgun (WGS) entry which is preliminary data.</text>
</comment>
<dbReference type="Proteomes" id="UP001187192">
    <property type="component" value="Unassembled WGS sequence"/>
</dbReference>
<dbReference type="EMBL" id="BTGU01015480">
    <property type="protein sequence ID" value="GMN72319.1"/>
    <property type="molecule type" value="Genomic_DNA"/>
</dbReference>
<feature type="non-terminal residue" evidence="4">
    <location>
        <position position="1"/>
    </location>
</feature>
<accession>A0AA88JFD9</accession>
<evidence type="ECO:0000313" key="1">
    <source>
        <dbReference type="EMBL" id="GMN72302.1"/>
    </source>
</evidence>
<evidence type="ECO:0000313" key="2">
    <source>
        <dbReference type="EMBL" id="GMN72308.1"/>
    </source>
</evidence>
<gene>
    <name evidence="1" type="ORF">TIFTF001_054707</name>
    <name evidence="2" type="ORF">TIFTF001_054708</name>
    <name evidence="3" type="ORF">TIFTF001_054709</name>
    <name evidence="4" type="ORF">TIFTF001_054710</name>
</gene>
<protein>
    <submittedName>
        <fullName evidence="4">Uncharacterized protein</fullName>
    </submittedName>
</protein>
<name>A0AA88JFD9_FICCA</name>
<evidence type="ECO:0000313" key="3">
    <source>
        <dbReference type="EMBL" id="GMN72316.1"/>
    </source>
</evidence>
<dbReference type="EMBL" id="BTGU01015479">
    <property type="protein sequence ID" value="GMN72316.1"/>
    <property type="molecule type" value="Genomic_DNA"/>
</dbReference>
<dbReference type="AlphaFoldDB" id="A0AA88JFD9"/>
<keyword evidence="5" id="KW-1185">Reference proteome</keyword>
<dbReference type="EMBL" id="BTGU01015478">
    <property type="protein sequence ID" value="GMN72308.1"/>
    <property type="molecule type" value="Genomic_DNA"/>
</dbReference>
<evidence type="ECO:0000313" key="5">
    <source>
        <dbReference type="Proteomes" id="UP001187192"/>
    </source>
</evidence>
<reference evidence="4" key="1">
    <citation type="submission" date="2023-07" db="EMBL/GenBank/DDBJ databases">
        <title>draft genome sequence of fig (Ficus carica).</title>
        <authorList>
            <person name="Takahashi T."/>
            <person name="Nishimura K."/>
        </authorList>
    </citation>
    <scope>NUCLEOTIDE SEQUENCE</scope>
</reference>
<proteinExistence type="predicted"/>
<sequence length="64" mass="6583">VATAAGFDKRVVRRFNAELINAIRTAGAGAAAPALRRAARDGRFGGLEAGVAINPEEFTAEVDG</sequence>
<organism evidence="4 5">
    <name type="scientific">Ficus carica</name>
    <name type="common">Common fig</name>
    <dbReference type="NCBI Taxonomy" id="3494"/>
    <lineage>
        <taxon>Eukaryota</taxon>
        <taxon>Viridiplantae</taxon>
        <taxon>Streptophyta</taxon>
        <taxon>Embryophyta</taxon>
        <taxon>Tracheophyta</taxon>
        <taxon>Spermatophyta</taxon>
        <taxon>Magnoliopsida</taxon>
        <taxon>eudicotyledons</taxon>
        <taxon>Gunneridae</taxon>
        <taxon>Pentapetalae</taxon>
        <taxon>rosids</taxon>
        <taxon>fabids</taxon>
        <taxon>Rosales</taxon>
        <taxon>Moraceae</taxon>
        <taxon>Ficeae</taxon>
        <taxon>Ficus</taxon>
    </lineage>
</organism>
<dbReference type="EMBL" id="BTGU01015477">
    <property type="protein sequence ID" value="GMN72302.1"/>
    <property type="molecule type" value="Genomic_DNA"/>
</dbReference>
<evidence type="ECO:0000313" key="4">
    <source>
        <dbReference type="EMBL" id="GMN72319.1"/>
    </source>
</evidence>